<dbReference type="InterPro" id="IPR021899">
    <property type="entry name" value="DUF3511"/>
</dbReference>
<dbReference type="Proteomes" id="UP001370490">
    <property type="component" value="Unassembled WGS sequence"/>
</dbReference>
<evidence type="ECO:0000313" key="2">
    <source>
        <dbReference type="Proteomes" id="UP001370490"/>
    </source>
</evidence>
<reference evidence="1 2" key="1">
    <citation type="submission" date="2023-12" db="EMBL/GenBank/DDBJ databases">
        <title>A high-quality genome assembly for Dillenia turbinata (Dilleniales).</title>
        <authorList>
            <person name="Chanderbali A."/>
        </authorList>
    </citation>
    <scope>NUCLEOTIDE SEQUENCE [LARGE SCALE GENOMIC DNA]</scope>
    <source>
        <strain evidence="1">LSX21</strain>
        <tissue evidence="1">Leaf</tissue>
    </source>
</reference>
<protein>
    <submittedName>
        <fullName evidence="1">Uncharacterized protein</fullName>
    </submittedName>
</protein>
<sequence length="282" mass="32225">MPTLRTDKWCTVFDFSMKVDSKVPPLMLPSETRSPHHYGEGGLHCFGLRLHLHTLSIIKPRGPPISNKCETRISRDQGPSIIRSHHCPCISAHCTISIHTLSVLHRIQFSLRLLPLYSGGGWSPLEPSLIMEKSKSFSGYSYPYTEVRLAFEDREKSYSFNGPSGKVDGAAHANPELERRKRVASYNLYATEGKLKSSLRSSFKWIKSKFRKYSNHILQSPLTEKNHLTELKVQRSEEIRDHNKKVVYKSVLGGVRCTRASRTLQFWTNGLICIYCKELHDP</sequence>
<organism evidence="1 2">
    <name type="scientific">Dillenia turbinata</name>
    <dbReference type="NCBI Taxonomy" id="194707"/>
    <lineage>
        <taxon>Eukaryota</taxon>
        <taxon>Viridiplantae</taxon>
        <taxon>Streptophyta</taxon>
        <taxon>Embryophyta</taxon>
        <taxon>Tracheophyta</taxon>
        <taxon>Spermatophyta</taxon>
        <taxon>Magnoliopsida</taxon>
        <taxon>eudicotyledons</taxon>
        <taxon>Gunneridae</taxon>
        <taxon>Pentapetalae</taxon>
        <taxon>Dilleniales</taxon>
        <taxon>Dilleniaceae</taxon>
        <taxon>Dillenia</taxon>
    </lineage>
</organism>
<dbReference type="PANTHER" id="PTHR33193:SF41">
    <property type="entry name" value="DUF3511 DOMAIN-CONTAINING PROTEIN"/>
    <property type="match status" value="1"/>
</dbReference>
<keyword evidence="2" id="KW-1185">Reference proteome</keyword>
<name>A0AAN8V550_9MAGN</name>
<dbReference type="EMBL" id="JBAMMX010000018">
    <property type="protein sequence ID" value="KAK6922897.1"/>
    <property type="molecule type" value="Genomic_DNA"/>
</dbReference>
<accession>A0AAN8V550</accession>
<proteinExistence type="predicted"/>
<dbReference type="AlphaFoldDB" id="A0AAN8V550"/>
<evidence type="ECO:0000313" key="1">
    <source>
        <dbReference type="EMBL" id="KAK6922897.1"/>
    </source>
</evidence>
<dbReference type="Pfam" id="PF12023">
    <property type="entry name" value="DUF3511"/>
    <property type="match status" value="1"/>
</dbReference>
<comment type="caution">
    <text evidence="1">The sequence shown here is derived from an EMBL/GenBank/DDBJ whole genome shotgun (WGS) entry which is preliminary data.</text>
</comment>
<dbReference type="PANTHER" id="PTHR33193">
    <property type="entry name" value="DOMAIN PROTEIN, PUTATIVE (DUF3511)-RELATED"/>
    <property type="match status" value="1"/>
</dbReference>
<gene>
    <name evidence="1" type="ORF">RJ641_011201</name>
</gene>